<keyword evidence="8 10" id="KW-0238">DNA-binding</keyword>
<evidence type="ECO:0000313" key="15">
    <source>
        <dbReference type="Proteomes" id="UP001497493"/>
    </source>
</evidence>
<dbReference type="Gene3D" id="1.10.10.60">
    <property type="entry name" value="Homeodomain-like"/>
    <property type="match status" value="1"/>
</dbReference>
<dbReference type="NCBIfam" id="NF004595">
    <property type="entry name" value="PRK05932.1-2"/>
    <property type="match status" value="1"/>
</dbReference>
<dbReference type="PIRSF" id="PIRSF000774">
    <property type="entry name" value="RpoN"/>
    <property type="match status" value="1"/>
</dbReference>
<organism evidence="14 15">
    <name type="scientific">Candidatus Methylocalor cossyra</name>
    <dbReference type="NCBI Taxonomy" id="3108543"/>
    <lineage>
        <taxon>Bacteria</taxon>
        <taxon>Pseudomonadati</taxon>
        <taxon>Pseudomonadota</taxon>
        <taxon>Gammaproteobacteria</taxon>
        <taxon>Methylococcales</taxon>
        <taxon>Methylococcaceae</taxon>
        <taxon>Candidatus Methylocalor</taxon>
    </lineage>
</organism>
<keyword evidence="15" id="KW-1185">Reference proteome</keyword>
<dbReference type="Proteomes" id="UP001497493">
    <property type="component" value="Chromosome"/>
</dbReference>
<dbReference type="PROSITE" id="PS00718">
    <property type="entry name" value="SIGMA54_2"/>
    <property type="match status" value="1"/>
</dbReference>
<dbReference type="Pfam" id="PF04552">
    <property type="entry name" value="Sigma54_DBD"/>
    <property type="match status" value="1"/>
</dbReference>
<sequence length="486" mass="55105">MKQSLQLRLGQQLTMTPQLQQAIKLLQLSSLDLQQEIQQALDSNMMLEVADDDGSPAEPQEAMEPANSEPEFRELSNLDTASDIPQELPVDSSWDEVYDSLQSFAPSSAADPDGDDFLLQRAPAQTLQDFLKWQMELTHFSERDYAIATAIIDAVDDDGYLTTSLDDIHQGLAHQIPDLDRDEVAAVLHRVQNFDPPGVAATDLADCLRIQLNQLPETTPWRKEALTLVTGHLELLAKRDLAKLRRQLELSEEDLNRVIALIRTLEPKPGRHIANTESQYIVPDVFVVRQGDQWVVTLNPEIAPRLRINPLYSNMIKRADSSSDNVTMRNHLQEARWFIKSLQSRNETLLKVARSIVERQKDFLEHGETAMKPLVLRDIAEEVNMHESTISRVTTQKYIHTPNGIYEFKYFFSSHVSTHAGGECSATAIKAFLREIVEREDPAKPLSDDTISKMLKERGINVARRTIAKYREALAIPPSNERKRVF</sequence>
<evidence type="ECO:0000259" key="13">
    <source>
        <dbReference type="Pfam" id="PF04963"/>
    </source>
</evidence>
<protein>
    <recommendedName>
        <fullName evidence="2 10">RNA polymerase sigma-54 factor</fullName>
    </recommendedName>
</protein>
<dbReference type="Gene3D" id="1.10.10.1330">
    <property type="entry name" value="RNA polymerase sigma-54 factor, core-binding domain"/>
    <property type="match status" value="1"/>
</dbReference>
<accession>A0ABM9NG53</accession>
<feature type="region of interest" description="Disordered" evidence="11">
    <location>
        <begin position="50"/>
        <end position="72"/>
    </location>
</feature>
<keyword evidence="9 10" id="KW-0804">Transcription</keyword>
<evidence type="ECO:0000313" key="14">
    <source>
        <dbReference type="EMBL" id="CAL1239578.1"/>
    </source>
</evidence>
<evidence type="ECO:0000256" key="2">
    <source>
        <dbReference type="ARBA" id="ARBA00019942"/>
    </source>
</evidence>
<evidence type="ECO:0000256" key="6">
    <source>
        <dbReference type="ARBA" id="ARBA00023015"/>
    </source>
</evidence>
<keyword evidence="6 10" id="KW-0805">Transcription regulation</keyword>
<keyword evidence="7 10" id="KW-0731">Sigma factor</keyword>
<dbReference type="RefSeq" id="WP_348759122.1">
    <property type="nucleotide sequence ID" value="NZ_OZ026884.1"/>
</dbReference>
<dbReference type="PROSITE" id="PS00717">
    <property type="entry name" value="SIGMA54_1"/>
    <property type="match status" value="1"/>
</dbReference>
<evidence type="ECO:0000256" key="5">
    <source>
        <dbReference type="ARBA" id="ARBA00022695"/>
    </source>
</evidence>
<evidence type="ECO:0000256" key="11">
    <source>
        <dbReference type="SAM" id="MobiDB-lite"/>
    </source>
</evidence>
<reference evidence="14 15" key="1">
    <citation type="submission" date="2024-04" db="EMBL/GenBank/DDBJ databases">
        <authorList>
            <person name="Cremers G."/>
        </authorList>
    </citation>
    <scope>NUCLEOTIDE SEQUENCE [LARGE SCALE GENOMIC DNA]</scope>
    <source>
        <strain evidence="14">MeCH1-AG</strain>
    </source>
</reference>
<evidence type="ECO:0000256" key="9">
    <source>
        <dbReference type="ARBA" id="ARBA00023163"/>
    </source>
</evidence>
<evidence type="ECO:0000256" key="8">
    <source>
        <dbReference type="ARBA" id="ARBA00023125"/>
    </source>
</evidence>
<dbReference type="NCBIfam" id="NF009118">
    <property type="entry name" value="PRK12469.1"/>
    <property type="match status" value="1"/>
</dbReference>
<feature type="domain" description="RNA polymerase sigma factor 54 core-binding" evidence="13">
    <location>
        <begin position="123"/>
        <end position="312"/>
    </location>
</feature>
<keyword evidence="4 10" id="KW-0808">Transferase</keyword>
<dbReference type="InterPro" id="IPR007046">
    <property type="entry name" value="RNA_pol_sigma_54_core-bd"/>
</dbReference>
<keyword evidence="3 10" id="KW-0240">DNA-directed RNA polymerase</keyword>
<proteinExistence type="inferred from homology"/>
<dbReference type="InterPro" id="IPR000394">
    <property type="entry name" value="RNA_pol_sigma_54"/>
</dbReference>
<dbReference type="Pfam" id="PF04963">
    <property type="entry name" value="Sigma54_CBD"/>
    <property type="match status" value="1"/>
</dbReference>
<feature type="domain" description="RNA polymerase sigma factor 54 DNA-binding" evidence="12">
    <location>
        <begin position="328"/>
        <end position="484"/>
    </location>
</feature>
<comment type="function">
    <text evidence="10">Sigma factors are initiation factors that promote the attachment of RNA polymerase to specific initiation sites and are then released.</text>
</comment>
<comment type="similarity">
    <text evidence="1 10">Belongs to the sigma-54 factor family.</text>
</comment>
<evidence type="ECO:0000256" key="7">
    <source>
        <dbReference type="ARBA" id="ARBA00023082"/>
    </source>
</evidence>
<dbReference type="InterPro" id="IPR038709">
    <property type="entry name" value="RpoN_core-bd_sf"/>
</dbReference>
<dbReference type="Pfam" id="PF00309">
    <property type="entry name" value="Sigma54_AID"/>
    <property type="match status" value="1"/>
</dbReference>
<dbReference type="EMBL" id="OZ026884">
    <property type="protein sequence ID" value="CAL1239578.1"/>
    <property type="molecule type" value="Genomic_DNA"/>
</dbReference>
<dbReference type="InterPro" id="IPR007634">
    <property type="entry name" value="RNA_pol_sigma_54_DNA-bd"/>
</dbReference>
<evidence type="ECO:0000256" key="4">
    <source>
        <dbReference type="ARBA" id="ARBA00022679"/>
    </source>
</evidence>
<evidence type="ECO:0000256" key="3">
    <source>
        <dbReference type="ARBA" id="ARBA00022478"/>
    </source>
</evidence>
<dbReference type="NCBIfam" id="TIGR02395">
    <property type="entry name" value="rpoN_sigma"/>
    <property type="match status" value="1"/>
</dbReference>
<dbReference type="PANTHER" id="PTHR32248">
    <property type="entry name" value="RNA POLYMERASE SIGMA-54 FACTOR"/>
    <property type="match status" value="1"/>
</dbReference>
<dbReference type="PANTHER" id="PTHR32248:SF4">
    <property type="entry name" value="RNA POLYMERASE SIGMA-54 FACTOR"/>
    <property type="match status" value="1"/>
</dbReference>
<dbReference type="PROSITE" id="PS50044">
    <property type="entry name" value="SIGMA54_3"/>
    <property type="match status" value="1"/>
</dbReference>
<keyword evidence="5 10" id="KW-0548">Nucleotidyltransferase</keyword>
<evidence type="ECO:0000259" key="12">
    <source>
        <dbReference type="Pfam" id="PF04552"/>
    </source>
</evidence>
<dbReference type="PRINTS" id="PR00045">
    <property type="entry name" value="SIGMA54FCT"/>
</dbReference>
<gene>
    <name evidence="14" type="primary">rpoN</name>
    <name evidence="14" type="ORF">MECH1_V1_0802</name>
</gene>
<name>A0ABM9NG53_9GAMM</name>
<evidence type="ECO:0000256" key="1">
    <source>
        <dbReference type="ARBA" id="ARBA00008798"/>
    </source>
</evidence>
<evidence type="ECO:0000256" key="10">
    <source>
        <dbReference type="PIRNR" id="PIRNR000774"/>
    </source>
</evidence>